<dbReference type="Gene3D" id="3.40.50.1110">
    <property type="entry name" value="SGNH hydrolase"/>
    <property type="match status" value="1"/>
</dbReference>
<dbReference type="InterPro" id="IPR036514">
    <property type="entry name" value="SGNH_hydro_sf"/>
</dbReference>
<dbReference type="OrthoDB" id="1600564at2759"/>
<comment type="caution">
    <text evidence="2">The sequence shown here is derived from an EMBL/GenBank/DDBJ whole genome shotgun (WGS) entry which is preliminary data.</text>
</comment>
<dbReference type="SUPFAM" id="SSF52266">
    <property type="entry name" value="SGNH hydrolase"/>
    <property type="match status" value="1"/>
</dbReference>
<keyword evidence="1" id="KW-0732">Signal</keyword>
<feature type="signal peptide" evidence="1">
    <location>
        <begin position="1"/>
        <end position="19"/>
    </location>
</feature>
<reference evidence="2" key="1">
    <citation type="submission" date="2020-05" db="EMBL/GenBank/DDBJ databases">
        <title>Mycena genomes resolve the evolution of fungal bioluminescence.</title>
        <authorList>
            <person name="Tsai I.J."/>
        </authorList>
    </citation>
    <scope>NUCLEOTIDE SEQUENCE</scope>
    <source>
        <strain evidence="2">160909Yilan</strain>
    </source>
</reference>
<dbReference type="Pfam" id="PF00657">
    <property type="entry name" value="Lipase_GDSL"/>
    <property type="match status" value="1"/>
</dbReference>
<keyword evidence="3" id="KW-1185">Reference proteome</keyword>
<dbReference type="InterPro" id="IPR001087">
    <property type="entry name" value="GDSL"/>
</dbReference>
<proteinExistence type="predicted"/>
<protein>
    <submittedName>
        <fullName evidence="2">Carbohydrate esterase family 16 protein</fullName>
    </submittedName>
</protein>
<dbReference type="AlphaFoldDB" id="A0A8H6YSF2"/>
<accession>A0A8H6YSF2</accession>
<dbReference type="EMBL" id="JACAZH010000007">
    <property type="protein sequence ID" value="KAF7364319.1"/>
    <property type="molecule type" value="Genomic_DNA"/>
</dbReference>
<evidence type="ECO:0000313" key="3">
    <source>
        <dbReference type="Proteomes" id="UP000623467"/>
    </source>
</evidence>
<name>A0A8H6YSF2_9AGAR</name>
<gene>
    <name evidence="2" type="ORF">MSAN_01092000</name>
</gene>
<sequence>MVHKVWASFFYAIFSIVAAYHLPVERQATNDGVHLAITPTCGKLGGTFANVNAGIVTTGIKTHVAFGDSYTSGGRSDGGTLPAAVLTGTSPRAGGRVTDGPVWAEDVSSDLGATIKDYAVSGAVVNVTLWPSKAGQSDFLHQGSRSLPQSKKCLEFCHDSLQCIFRNQRFFRRVPDKIPFIHPNNGACIVDGNHLPQAAANLLAQIQQLAAAPTNAKNILVLDDYGRGKHSTTGDAWKQAVFNGLSTLRAEGLNVAFVDFAPLWDAVLGTSPGFAAFGYDTSGACIPDLEQTNLAGECSTPLNSFYWLPGHPSKETHRIMANYVDFVLANCKA</sequence>
<evidence type="ECO:0000256" key="1">
    <source>
        <dbReference type="SAM" id="SignalP"/>
    </source>
</evidence>
<evidence type="ECO:0000313" key="2">
    <source>
        <dbReference type="EMBL" id="KAF7364319.1"/>
    </source>
</evidence>
<dbReference type="Proteomes" id="UP000623467">
    <property type="component" value="Unassembled WGS sequence"/>
</dbReference>
<dbReference type="GO" id="GO:0016788">
    <property type="term" value="F:hydrolase activity, acting on ester bonds"/>
    <property type="evidence" value="ECO:0007669"/>
    <property type="project" value="InterPro"/>
</dbReference>
<feature type="chain" id="PRO_5034962914" evidence="1">
    <location>
        <begin position="20"/>
        <end position="333"/>
    </location>
</feature>
<organism evidence="2 3">
    <name type="scientific">Mycena sanguinolenta</name>
    <dbReference type="NCBI Taxonomy" id="230812"/>
    <lineage>
        <taxon>Eukaryota</taxon>
        <taxon>Fungi</taxon>
        <taxon>Dikarya</taxon>
        <taxon>Basidiomycota</taxon>
        <taxon>Agaricomycotina</taxon>
        <taxon>Agaricomycetes</taxon>
        <taxon>Agaricomycetidae</taxon>
        <taxon>Agaricales</taxon>
        <taxon>Marasmiineae</taxon>
        <taxon>Mycenaceae</taxon>
        <taxon>Mycena</taxon>
    </lineage>
</organism>